<dbReference type="AlphaFoldDB" id="A0A2G7TA68"/>
<gene>
    <name evidence="2" type="ORF">CTI11_04930</name>
</gene>
<comment type="caution">
    <text evidence="2">The sequence shown here is derived from an EMBL/GenBank/DDBJ whole genome shotgun (WGS) entry which is preliminary data.</text>
</comment>
<accession>A0A2G7TA68</accession>
<proteinExistence type="predicted"/>
<protein>
    <submittedName>
        <fullName evidence="2">Uncharacterized protein</fullName>
    </submittedName>
</protein>
<evidence type="ECO:0000313" key="2">
    <source>
        <dbReference type="EMBL" id="PII36789.1"/>
    </source>
</evidence>
<dbReference type="EMBL" id="PEKC01000011">
    <property type="protein sequence ID" value="PII36789.1"/>
    <property type="molecule type" value="Genomic_DNA"/>
</dbReference>
<sequence>MTNFMGNKVFISHDIPKMQLSEGCPVTPEFRIEMNAWMRDFFGVTNLLDDGECLHDRLNKALHMNPRTWDRVRAQPRKDRPRDNNKDHRHGRHAR</sequence>
<name>A0A2G7TA68_9FLAO</name>
<organism evidence="2">
    <name type="scientific">Chryseobacterium sp. B5</name>
    <dbReference type="NCBI Taxonomy" id="2050562"/>
    <lineage>
        <taxon>Bacteria</taxon>
        <taxon>Pseudomonadati</taxon>
        <taxon>Bacteroidota</taxon>
        <taxon>Flavobacteriia</taxon>
        <taxon>Flavobacteriales</taxon>
        <taxon>Weeksellaceae</taxon>
        <taxon>Chryseobacterium group</taxon>
        <taxon>Chryseobacterium</taxon>
    </lineage>
</organism>
<evidence type="ECO:0000256" key="1">
    <source>
        <dbReference type="SAM" id="MobiDB-lite"/>
    </source>
</evidence>
<feature type="region of interest" description="Disordered" evidence="1">
    <location>
        <begin position="68"/>
        <end position="95"/>
    </location>
</feature>
<feature type="compositionally biased region" description="Basic and acidic residues" evidence="1">
    <location>
        <begin position="68"/>
        <end position="86"/>
    </location>
</feature>
<reference evidence="2" key="1">
    <citation type="submission" date="2017-10" db="EMBL/GenBank/DDBJ databases">
        <title>Chryseobacterium sp. B5 is a hydrocarbonoclastic and plant growth promoting bacterium.</title>
        <authorList>
            <person name="Thijs S."/>
            <person name="Gkorezis P."/>
            <person name="Van Hamme J."/>
        </authorList>
    </citation>
    <scope>NUCLEOTIDE SEQUENCE</scope>
    <source>
        <strain evidence="2">B5</strain>
    </source>
</reference>